<evidence type="ECO:0000259" key="2">
    <source>
        <dbReference type="PROSITE" id="PS50943"/>
    </source>
</evidence>
<dbReference type="KEGG" id="ssyi:EKG83_25135"/>
<dbReference type="CDD" id="cd00093">
    <property type="entry name" value="HTH_XRE"/>
    <property type="match status" value="1"/>
</dbReference>
<dbReference type="Pfam" id="PF13560">
    <property type="entry name" value="HTH_31"/>
    <property type="match status" value="1"/>
</dbReference>
<evidence type="ECO:0000256" key="1">
    <source>
        <dbReference type="SAM" id="MobiDB-lite"/>
    </source>
</evidence>
<dbReference type="SUPFAM" id="SSF47413">
    <property type="entry name" value="lambda repressor-like DNA-binding domains"/>
    <property type="match status" value="1"/>
</dbReference>
<reference evidence="4" key="1">
    <citation type="journal article" date="2021" name="Curr. Microbiol.">
        <title>Complete genome of nocamycin-producing strain Saccharothrix syringae NRRL B-16468 reveals the biosynthetic potential for secondary metabolites.</title>
        <authorList>
            <person name="Mo X."/>
            <person name="Yang S."/>
        </authorList>
    </citation>
    <scope>NUCLEOTIDE SEQUENCE [LARGE SCALE GENOMIC DNA]</scope>
    <source>
        <strain evidence="4">ATCC 51364 / DSM 43886 / JCM 6844 / KCTC 9398 / NBRC 14523 / NRRL B-16468 / INA 2240</strain>
    </source>
</reference>
<feature type="compositionally biased region" description="Basic and acidic residues" evidence="1">
    <location>
        <begin position="20"/>
        <end position="32"/>
    </location>
</feature>
<sequence length="463" mass="50292">MVNSGSAAVVMTLSRSVVDQSRRVDTDTDRPSELPQQRHNRGGVIDPLSGIGLDGEDTVGGRSDMSDEQPTRIGVRIAELRKIHGATQRGLSQRANVSYSLLRKVECGERPASHSFIAAIARALSVNVTDITEQPYHARNASPASEQAGVPALRQALVEGDDPELDTPPRDVDDLREAVAQIKEWDRRTKHAEAVRALPDVLRHLHRASRDLPTAERPPIHELLSAAYFYAVGSLYRLGHLDLAHLADERARASAARGDDPLRTAVAEWQHALILLFDGSYPAGLRAIDRASALTDLAPAQPATQAVRGALHLRAAILAARTGNTDLAESHLAEADTLTAPGQEEANFYATKFSAPNVDIHRVAVPVELADGTTAVSRAASVQLPATTAPSRSGHYWIDLSRGWLLHGDRRRALEALHNARRIAPQLTRYHPQVHETVQTLAANDARSTNSLAHFAAWCGIHR</sequence>
<dbReference type="GO" id="GO:0003677">
    <property type="term" value="F:DNA binding"/>
    <property type="evidence" value="ECO:0007669"/>
    <property type="project" value="InterPro"/>
</dbReference>
<dbReference type="AlphaFoldDB" id="A0A5Q0H3H2"/>
<proteinExistence type="predicted"/>
<feature type="region of interest" description="Disordered" evidence="1">
    <location>
        <begin position="17"/>
        <end position="69"/>
    </location>
</feature>
<dbReference type="SMART" id="SM00530">
    <property type="entry name" value="HTH_XRE"/>
    <property type="match status" value="1"/>
</dbReference>
<evidence type="ECO:0000313" key="3">
    <source>
        <dbReference type="EMBL" id="QFZ20262.1"/>
    </source>
</evidence>
<keyword evidence="4" id="KW-1185">Reference proteome</keyword>
<feature type="domain" description="HTH cro/C1-type" evidence="2">
    <location>
        <begin position="77"/>
        <end position="131"/>
    </location>
</feature>
<name>A0A5Q0H3H2_SACSY</name>
<gene>
    <name evidence="3" type="ORF">EKG83_25135</name>
</gene>
<dbReference type="InterPro" id="IPR010982">
    <property type="entry name" value="Lambda_DNA-bd_dom_sf"/>
</dbReference>
<protein>
    <submittedName>
        <fullName evidence="3">XRE family transcriptional regulator</fullName>
    </submittedName>
</protein>
<accession>A0A5Q0H3H2</accession>
<dbReference type="Gene3D" id="1.10.260.40">
    <property type="entry name" value="lambda repressor-like DNA-binding domains"/>
    <property type="match status" value="1"/>
</dbReference>
<organism evidence="3 4">
    <name type="scientific">Saccharothrix syringae</name>
    <name type="common">Nocardiopsis syringae</name>
    <dbReference type="NCBI Taxonomy" id="103733"/>
    <lineage>
        <taxon>Bacteria</taxon>
        <taxon>Bacillati</taxon>
        <taxon>Actinomycetota</taxon>
        <taxon>Actinomycetes</taxon>
        <taxon>Pseudonocardiales</taxon>
        <taxon>Pseudonocardiaceae</taxon>
        <taxon>Saccharothrix</taxon>
    </lineage>
</organism>
<dbReference type="PROSITE" id="PS50943">
    <property type="entry name" value="HTH_CROC1"/>
    <property type="match status" value="1"/>
</dbReference>
<dbReference type="EMBL" id="CP034550">
    <property type="protein sequence ID" value="QFZ20262.1"/>
    <property type="molecule type" value="Genomic_DNA"/>
</dbReference>
<dbReference type="Proteomes" id="UP000325787">
    <property type="component" value="Chromosome"/>
</dbReference>
<evidence type="ECO:0000313" key="4">
    <source>
        <dbReference type="Proteomes" id="UP000325787"/>
    </source>
</evidence>
<dbReference type="InterPro" id="IPR001387">
    <property type="entry name" value="Cro/C1-type_HTH"/>
</dbReference>